<gene>
    <name evidence="1" type="ORF">H4W26_001462</name>
</gene>
<comment type="caution">
    <text evidence="1">The sequence shown here is derived from an EMBL/GenBank/DDBJ whole genome shotgun (WGS) entry which is preliminary data.</text>
</comment>
<protein>
    <submittedName>
        <fullName evidence="1">Ribosomally synthesized peptide with SipW-like signal peptide</fullName>
    </submittedName>
</protein>
<reference evidence="1 2" key="1">
    <citation type="submission" date="2020-10" db="EMBL/GenBank/DDBJ databases">
        <title>Sequencing the genomes of 1000 actinobacteria strains.</title>
        <authorList>
            <person name="Klenk H.-P."/>
        </authorList>
    </citation>
    <scope>NUCLEOTIDE SEQUENCE [LARGE SCALE GENOMIC DNA]</scope>
    <source>
        <strain evidence="1 2">DSM 15474</strain>
    </source>
</reference>
<proteinExistence type="predicted"/>
<organism evidence="1 2">
    <name type="scientific">Nesterenkonia halotolerans</name>
    <dbReference type="NCBI Taxonomy" id="225325"/>
    <lineage>
        <taxon>Bacteria</taxon>
        <taxon>Bacillati</taxon>
        <taxon>Actinomycetota</taxon>
        <taxon>Actinomycetes</taxon>
        <taxon>Micrococcales</taxon>
        <taxon>Micrococcaceae</taxon>
        <taxon>Nesterenkonia</taxon>
    </lineage>
</organism>
<evidence type="ECO:0000313" key="1">
    <source>
        <dbReference type="EMBL" id="MBE1514707.1"/>
    </source>
</evidence>
<dbReference type="InterPro" id="IPR023833">
    <property type="entry name" value="Signal_pept_SipW-depend-type"/>
</dbReference>
<evidence type="ECO:0000313" key="2">
    <source>
        <dbReference type="Proteomes" id="UP000636579"/>
    </source>
</evidence>
<accession>A0ABR9J779</accession>
<dbReference type="EMBL" id="JADBEE010000001">
    <property type="protein sequence ID" value="MBE1514707.1"/>
    <property type="molecule type" value="Genomic_DNA"/>
</dbReference>
<name>A0ABR9J779_9MICC</name>
<sequence length="188" mass="19317">MLGIGAAVTLAAWNDSEFAEGIFTAGNFNLVGSTEDDPSSFTDHNVNEADEVAALTFDAGNIVPGETVYAPFHVRLDEDTTVDGSIEAAEGVELAAEGENTEFLAYSLHRTSDCSSGGVSESTPIAESGSLAPGPVPLAEAIPLESNGDDVAGETISFCFVVSADDSDLVESASATATWEFLAVSDDA</sequence>
<keyword evidence="2" id="KW-1185">Reference proteome</keyword>
<dbReference type="NCBIfam" id="TIGR04088">
    <property type="entry name" value="cognate_SipW"/>
    <property type="match status" value="1"/>
</dbReference>
<dbReference type="Proteomes" id="UP000636579">
    <property type="component" value="Unassembled WGS sequence"/>
</dbReference>